<evidence type="ECO:0000313" key="9">
    <source>
        <dbReference type="Proteomes" id="UP001359469"/>
    </source>
</evidence>
<evidence type="ECO:0000256" key="1">
    <source>
        <dbReference type="ARBA" id="ARBA00004651"/>
    </source>
</evidence>
<evidence type="ECO:0000256" key="5">
    <source>
        <dbReference type="ARBA" id="ARBA00022989"/>
    </source>
</evidence>
<feature type="transmembrane region" description="Helical" evidence="7">
    <location>
        <begin position="380"/>
        <end position="400"/>
    </location>
</feature>
<comment type="caution">
    <text evidence="8">The sequence shown here is derived from an EMBL/GenBank/DDBJ whole genome shotgun (WGS) entry which is preliminary data.</text>
</comment>
<feature type="transmembrane region" description="Helical" evidence="7">
    <location>
        <begin position="171"/>
        <end position="191"/>
    </location>
</feature>
<feature type="transmembrane region" description="Helical" evidence="7">
    <location>
        <begin position="313"/>
        <end position="333"/>
    </location>
</feature>
<evidence type="ECO:0000256" key="3">
    <source>
        <dbReference type="ARBA" id="ARBA00022475"/>
    </source>
</evidence>
<dbReference type="InterPro" id="IPR036259">
    <property type="entry name" value="MFS_trans_sf"/>
</dbReference>
<keyword evidence="3" id="KW-1003">Cell membrane</keyword>
<evidence type="ECO:0000256" key="6">
    <source>
        <dbReference type="ARBA" id="ARBA00023136"/>
    </source>
</evidence>
<dbReference type="InterPro" id="IPR050171">
    <property type="entry name" value="MFS_Transporters"/>
</dbReference>
<name>A0ABU8JNW2_DICCH</name>
<feature type="transmembrane region" description="Helical" evidence="7">
    <location>
        <begin position="226"/>
        <end position="246"/>
    </location>
</feature>
<evidence type="ECO:0000256" key="7">
    <source>
        <dbReference type="SAM" id="Phobius"/>
    </source>
</evidence>
<keyword evidence="9" id="KW-1185">Reference proteome</keyword>
<dbReference type="SUPFAM" id="SSF103473">
    <property type="entry name" value="MFS general substrate transporter"/>
    <property type="match status" value="1"/>
</dbReference>
<reference evidence="8 9" key="1">
    <citation type="submission" date="2024-03" db="EMBL/GenBank/DDBJ databases">
        <title>Analysis of soft rot Pectobacteriaceae population diversity in US potato growing regions between 2016 and 2022.</title>
        <authorList>
            <person name="Ma X."/>
            <person name="Zhang X."/>
            <person name="Stodghill P."/>
            <person name="Rioux R."/>
            <person name="Babler B."/>
            <person name="Shrestha S."/>
            <person name="Babler B."/>
            <person name="Rivedal H."/>
            <person name="Frost K."/>
            <person name="Hao J."/>
            <person name="Secor G."/>
            <person name="Swingle B."/>
        </authorList>
    </citation>
    <scope>NUCLEOTIDE SEQUENCE [LARGE SCALE GENOMIC DNA]</scope>
    <source>
        <strain evidence="8 9">SR64</strain>
    </source>
</reference>
<accession>A0ABU8JNW2</accession>
<feature type="transmembrane region" description="Helical" evidence="7">
    <location>
        <begin position="147"/>
        <end position="165"/>
    </location>
</feature>
<dbReference type="Proteomes" id="UP001359469">
    <property type="component" value="Unassembled WGS sequence"/>
</dbReference>
<sequence length="412" mass="45858">MILNTIFKSGYSKSSQVLLLNTLLVALGAFILNPYLLIGAKESLGLDYTYLSTSIMISMIIGSSVSLLLATININDNSRKILLSAMLFSTLGVMIIYYSTTSKMLIFYTLGLIFIRICMASATIMTRSIHTITNIHHEDCSPLFSSAAMMFGIGSSVGPILGAIIFQDGKFGSVIIATSLIYLLGFIIILINNEKIKNDINTYLTEVKNQSKEDKKKAGEGLIKSTPFYVICIIFNIFLGQSISVIPIKFNETGGGTYVSFFFFINAILLIIFSIPVAILIKKLELSIKKCFTISLVSMLVAILLIPSTPYGFYIPVLITIFYSIGEIIFPVYAMEYIRKYTQPSQIQKNISIYSFLSNAIGIGFGQYFGVYIYQYIDSHIWHIVWLSVTIISILLLTTITHQSYSVNTEVE</sequence>
<dbReference type="Gene3D" id="1.20.1250.20">
    <property type="entry name" value="MFS general substrate transporter like domains"/>
    <property type="match status" value="1"/>
</dbReference>
<dbReference type="RefSeq" id="WP_221853777.1">
    <property type="nucleotide sequence ID" value="NZ_JAFCAF010000016.1"/>
</dbReference>
<dbReference type="InterPro" id="IPR011701">
    <property type="entry name" value="MFS"/>
</dbReference>
<feature type="transmembrane region" description="Helical" evidence="7">
    <location>
        <begin position="291"/>
        <end position="307"/>
    </location>
</feature>
<feature type="transmembrane region" description="Helical" evidence="7">
    <location>
        <begin position="353"/>
        <end position="374"/>
    </location>
</feature>
<dbReference type="PANTHER" id="PTHR23517">
    <property type="entry name" value="RESISTANCE PROTEIN MDTM, PUTATIVE-RELATED-RELATED"/>
    <property type="match status" value="1"/>
</dbReference>
<keyword evidence="6 7" id="KW-0472">Membrane</keyword>
<gene>
    <name evidence="8" type="ORF">WCU84_11205</name>
</gene>
<keyword evidence="4 7" id="KW-0812">Transmembrane</keyword>
<feature type="transmembrane region" description="Helical" evidence="7">
    <location>
        <begin position="81"/>
        <end position="99"/>
    </location>
</feature>
<keyword evidence="5 7" id="KW-1133">Transmembrane helix</keyword>
<proteinExistence type="predicted"/>
<evidence type="ECO:0000256" key="2">
    <source>
        <dbReference type="ARBA" id="ARBA00022448"/>
    </source>
</evidence>
<organism evidence="8 9">
    <name type="scientific">Dickeya chrysanthemi</name>
    <name type="common">Pectobacterium chrysanthemi</name>
    <name type="synonym">Erwinia chrysanthemi</name>
    <dbReference type="NCBI Taxonomy" id="556"/>
    <lineage>
        <taxon>Bacteria</taxon>
        <taxon>Pseudomonadati</taxon>
        <taxon>Pseudomonadota</taxon>
        <taxon>Gammaproteobacteria</taxon>
        <taxon>Enterobacterales</taxon>
        <taxon>Pectobacteriaceae</taxon>
        <taxon>Dickeya</taxon>
    </lineage>
</organism>
<keyword evidence="2" id="KW-0813">Transport</keyword>
<feature type="transmembrane region" description="Helical" evidence="7">
    <location>
        <begin position="105"/>
        <end position="126"/>
    </location>
</feature>
<comment type="subcellular location">
    <subcellularLocation>
        <location evidence="1">Cell membrane</location>
        <topology evidence="1">Multi-pass membrane protein</topology>
    </subcellularLocation>
</comment>
<feature type="transmembrane region" description="Helical" evidence="7">
    <location>
        <begin position="258"/>
        <end position="279"/>
    </location>
</feature>
<dbReference type="Pfam" id="PF07690">
    <property type="entry name" value="MFS_1"/>
    <property type="match status" value="1"/>
</dbReference>
<feature type="transmembrane region" description="Helical" evidence="7">
    <location>
        <begin position="50"/>
        <end position="69"/>
    </location>
</feature>
<feature type="transmembrane region" description="Helical" evidence="7">
    <location>
        <begin position="17"/>
        <end position="38"/>
    </location>
</feature>
<dbReference type="EMBL" id="JBBBOO010000007">
    <property type="protein sequence ID" value="MEI7064225.1"/>
    <property type="molecule type" value="Genomic_DNA"/>
</dbReference>
<protein>
    <submittedName>
        <fullName evidence="8">MFS transporter</fullName>
    </submittedName>
</protein>
<evidence type="ECO:0000313" key="8">
    <source>
        <dbReference type="EMBL" id="MEI7064225.1"/>
    </source>
</evidence>
<evidence type="ECO:0000256" key="4">
    <source>
        <dbReference type="ARBA" id="ARBA00022692"/>
    </source>
</evidence>